<keyword evidence="2" id="KW-0413">Isomerase</keyword>
<evidence type="ECO:0000259" key="1">
    <source>
        <dbReference type="Pfam" id="PF11716"/>
    </source>
</evidence>
<dbReference type="InterPro" id="IPR017517">
    <property type="entry name" value="Maleyloyr_isom"/>
</dbReference>
<comment type="caution">
    <text evidence="2">The sequence shown here is derived from an EMBL/GenBank/DDBJ whole genome shotgun (WGS) entry which is preliminary data.</text>
</comment>
<name>A0ABV3F1Q0_9NOCA</name>
<feature type="domain" description="Mycothiol-dependent maleylpyruvate isomerase metal-binding" evidence="1">
    <location>
        <begin position="10"/>
        <end position="153"/>
    </location>
</feature>
<reference evidence="2 3" key="1">
    <citation type="submission" date="2024-06" db="EMBL/GenBank/DDBJ databases">
        <title>The Natural Products Discovery Center: Release of the First 8490 Sequenced Strains for Exploring Actinobacteria Biosynthetic Diversity.</title>
        <authorList>
            <person name="Kalkreuter E."/>
            <person name="Kautsar S.A."/>
            <person name="Yang D."/>
            <person name="Bader C.D."/>
            <person name="Teijaro C.N."/>
            <person name="Fluegel L."/>
            <person name="Davis C.M."/>
            <person name="Simpson J.R."/>
            <person name="Lauterbach L."/>
            <person name="Steele A.D."/>
            <person name="Gui C."/>
            <person name="Meng S."/>
            <person name="Li G."/>
            <person name="Viehrig K."/>
            <person name="Ye F."/>
            <person name="Su P."/>
            <person name="Kiefer A.F."/>
            <person name="Nichols A."/>
            <person name="Cepeda A.J."/>
            <person name="Yan W."/>
            <person name="Fan B."/>
            <person name="Jiang Y."/>
            <person name="Adhikari A."/>
            <person name="Zheng C.-J."/>
            <person name="Schuster L."/>
            <person name="Cowan T.M."/>
            <person name="Smanski M.J."/>
            <person name="Chevrette M.G."/>
            <person name="De Carvalho L.P.S."/>
            <person name="Shen B."/>
        </authorList>
    </citation>
    <scope>NUCLEOTIDE SEQUENCE [LARGE SCALE GENOMIC DNA]</scope>
    <source>
        <strain evidence="2 3">NPDC050671</strain>
    </source>
</reference>
<dbReference type="GO" id="GO:0016853">
    <property type="term" value="F:isomerase activity"/>
    <property type="evidence" value="ECO:0007669"/>
    <property type="project" value="UniProtKB-KW"/>
</dbReference>
<sequence length="273" mass="30116">MIPLDTRPLFRRERQLLLELLRSLDPADWEKPTVCPGWSVADVSAHILNDYLRRISGNRDAHGGAVFADDETLPAYLARVNGEFVRAMRQCSPQVLTELLAHLGPELDRVWAATPDLAGPARVNVSWAGPGTSPEWLDIAREYTEFWVHQQQIRDAVSRRGADDVALMRPVLVTFLHAVPWALHDRVRSGGTVVRFEITGPAGGCWSVMSDGASWDLTAAQAGEPAAVVRMDQDVVWRLASRGITVEEGRQRAELRGDPELTESATTLLAVVA</sequence>
<dbReference type="EMBL" id="JBFAIH010000001">
    <property type="protein sequence ID" value="MEV0361625.1"/>
    <property type="molecule type" value="Genomic_DNA"/>
</dbReference>
<evidence type="ECO:0000313" key="2">
    <source>
        <dbReference type="EMBL" id="MEV0361625.1"/>
    </source>
</evidence>
<keyword evidence="3" id="KW-1185">Reference proteome</keyword>
<dbReference type="InterPro" id="IPR024344">
    <property type="entry name" value="MDMPI_metal-binding"/>
</dbReference>
<protein>
    <submittedName>
        <fullName evidence="2">Maleylpyruvate isomerase family mycothiol-dependent enzyme</fullName>
    </submittedName>
</protein>
<dbReference type="Pfam" id="PF11716">
    <property type="entry name" value="MDMPI_N"/>
    <property type="match status" value="1"/>
</dbReference>
<organism evidence="2 3">
    <name type="scientific">Nocardia fusca</name>
    <dbReference type="NCBI Taxonomy" id="941183"/>
    <lineage>
        <taxon>Bacteria</taxon>
        <taxon>Bacillati</taxon>
        <taxon>Actinomycetota</taxon>
        <taxon>Actinomycetes</taxon>
        <taxon>Mycobacteriales</taxon>
        <taxon>Nocardiaceae</taxon>
        <taxon>Nocardia</taxon>
    </lineage>
</organism>
<dbReference type="SUPFAM" id="SSF109854">
    <property type="entry name" value="DinB/YfiT-like putative metalloenzymes"/>
    <property type="match status" value="1"/>
</dbReference>
<dbReference type="Gene3D" id="1.20.120.450">
    <property type="entry name" value="dinb family like domain"/>
    <property type="match status" value="1"/>
</dbReference>
<gene>
    <name evidence="2" type="ORF">AB0H72_02880</name>
</gene>
<proteinExistence type="predicted"/>
<dbReference type="InterPro" id="IPR034660">
    <property type="entry name" value="DinB/YfiT-like"/>
</dbReference>
<evidence type="ECO:0000313" key="3">
    <source>
        <dbReference type="Proteomes" id="UP001551658"/>
    </source>
</evidence>
<dbReference type="RefSeq" id="WP_357972710.1">
    <property type="nucleotide sequence ID" value="NZ_JBFAIH010000001.1"/>
</dbReference>
<dbReference type="Proteomes" id="UP001551658">
    <property type="component" value="Unassembled WGS sequence"/>
</dbReference>
<dbReference type="NCBIfam" id="TIGR03083">
    <property type="entry name" value="maleylpyruvate isomerase family mycothiol-dependent enzyme"/>
    <property type="match status" value="1"/>
</dbReference>
<accession>A0ABV3F1Q0</accession>